<dbReference type="Proteomes" id="UP001597079">
    <property type="component" value="Unassembled WGS sequence"/>
</dbReference>
<dbReference type="EMBL" id="JBHUCX010000033">
    <property type="protein sequence ID" value="MFD1675639.1"/>
    <property type="molecule type" value="Genomic_DNA"/>
</dbReference>
<keyword evidence="2" id="KW-1185">Reference proteome</keyword>
<comment type="caution">
    <text evidence="1">The sequence shown here is derived from an EMBL/GenBank/DDBJ whole genome shotgun (WGS) entry which is preliminary data.</text>
</comment>
<proteinExistence type="predicted"/>
<evidence type="ECO:0000313" key="1">
    <source>
        <dbReference type="EMBL" id="MFD1675639.1"/>
    </source>
</evidence>
<organism evidence="1 2">
    <name type="scientific">Alicyclobacillus fodiniaquatilis</name>
    <dbReference type="NCBI Taxonomy" id="1661150"/>
    <lineage>
        <taxon>Bacteria</taxon>
        <taxon>Bacillati</taxon>
        <taxon>Bacillota</taxon>
        <taxon>Bacilli</taxon>
        <taxon>Bacillales</taxon>
        <taxon>Alicyclobacillaceae</taxon>
        <taxon>Alicyclobacillus</taxon>
    </lineage>
</organism>
<reference evidence="2" key="1">
    <citation type="journal article" date="2019" name="Int. J. Syst. Evol. Microbiol.">
        <title>The Global Catalogue of Microorganisms (GCM) 10K type strain sequencing project: providing services to taxonomists for standard genome sequencing and annotation.</title>
        <authorList>
            <consortium name="The Broad Institute Genomics Platform"/>
            <consortium name="The Broad Institute Genome Sequencing Center for Infectious Disease"/>
            <person name="Wu L."/>
            <person name="Ma J."/>
        </authorList>
    </citation>
    <scope>NUCLEOTIDE SEQUENCE [LARGE SCALE GENOMIC DNA]</scope>
    <source>
        <strain evidence="2">CGMCC 1.12286</strain>
    </source>
</reference>
<evidence type="ECO:0000313" key="2">
    <source>
        <dbReference type="Proteomes" id="UP001597079"/>
    </source>
</evidence>
<name>A0ABW4JIK5_9BACL</name>
<sequence length="154" mass="18040">MHLHLFHEDEIVLTYDISQTPNHHLIHTEMGLGLYSRSINADGLVTDKIELSLRDIEVLESVVNDYFFVIGRIKLLSERLFKGVNEENLSKKINQYNRDVNESVERADKRVEILRRCDDLDRIITSIIAYAKDHPEKDYFVFIGERSDLDSTYQ</sequence>
<gene>
    <name evidence="1" type="ORF">ACFSB2_13135</name>
</gene>
<dbReference type="RefSeq" id="WP_377943525.1">
    <property type="nucleotide sequence ID" value="NZ_JBHUCX010000033.1"/>
</dbReference>
<protein>
    <submittedName>
        <fullName evidence="1">Uncharacterized protein</fullName>
    </submittedName>
</protein>
<accession>A0ABW4JIK5</accession>